<comment type="caution">
    <text evidence="5">The sequence shown here is derived from an EMBL/GenBank/DDBJ whole genome shotgun (WGS) entry which is preliminary data.</text>
</comment>
<reference evidence="5 6" key="1">
    <citation type="submission" date="2024-06" db="EMBL/GenBank/DDBJ databases">
        <title>The Natural Products Discovery Center: Release of the First 8490 Sequenced Strains for Exploring Actinobacteria Biosynthetic Diversity.</title>
        <authorList>
            <person name="Kalkreuter E."/>
            <person name="Kautsar S.A."/>
            <person name="Yang D."/>
            <person name="Bader C.D."/>
            <person name="Teijaro C.N."/>
            <person name="Fluegel L."/>
            <person name="Davis C.M."/>
            <person name="Simpson J.R."/>
            <person name="Lauterbach L."/>
            <person name="Steele A.D."/>
            <person name="Gui C."/>
            <person name="Meng S."/>
            <person name="Li G."/>
            <person name="Viehrig K."/>
            <person name="Ye F."/>
            <person name="Su P."/>
            <person name="Kiefer A.F."/>
            <person name="Nichols A."/>
            <person name="Cepeda A.J."/>
            <person name="Yan W."/>
            <person name="Fan B."/>
            <person name="Jiang Y."/>
            <person name="Adhikari A."/>
            <person name="Zheng C.-J."/>
            <person name="Schuster L."/>
            <person name="Cowan T.M."/>
            <person name="Smanski M.J."/>
            <person name="Chevrette M.G."/>
            <person name="De Carvalho L.P.S."/>
            <person name="Shen B."/>
        </authorList>
    </citation>
    <scope>NUCLEOTIDE SEQUENCE [LARGE SCALE GENOMIC DNA]</scope>
    <source>
        <strain evidence="5 6">NPDC038104</strain>
    </source>
</reference>
<dbReference type="Pfam" id="PF03575">
    <property type="entry name" value="Peptidase_S51"/>
    <property type="match status" value="1"/>
</dbReference>
<keyword evidence="6" id="KW-1185">Reference proteome</keyword>
<accession>A0ABV2YRN0</accession>
<evidence type="ECO:0000256" key="1">
    <source>
        <dbReference type="ARBA" id="ARBA00006534"/>
    </source>
</evidence>
<dbReference type="PANTHER" id="PTHR20842:SF0">
    <property type="entry name" value="ALPHA-ASPARTYL DIPEPTIDASE"/>
    <property type="match status" value="1"/>
</dbReference>
<dbReference type="SUPFAM" id="SSF52317">
    <property type="entry name" value="Class I glutamine amidotransferase-like"/>
    <property type="match status" value="1"/>
</dbReference>
<keyword evidence="5" id="KW-0224">Dipeptidase</keyword>
<dbReference type="EC" id="3.4.13.21" evidence="5"/>
<evidence type="ECO:0000256" key="4">
    <source>
        <dbReference type="ARBA" id="ARBA00022825"/>
    </source>
</evidence>
<evidence type="ECO:0000313" key="5">
    <source>
        <dbReference type="EMBL" id="MEU3558394.1"/>
    </source>
</evidence>
<dbReference type="PANTHER" id="PTHR20842">
    <property type="entry name" value="PROTEASE S51 ALPHA-ASPARTYL DIPEPTIDASE"/>
    <property type="match status" value="1"/>
</dbReference>
<proteinExistence type="inferred from homology"/>
<comment type="similarity">
    <text evidence="1">Belongs to the peptidase S51 family.</text>
</comment>
<name>A0ABV2YRN0_9ACTN</name>
<protein>
    <submittedName>
        <fullName evidence="5">Peptidase E</fullName>
        <ecNumber evidence="5">3.4.13.21</ecNumber>
    </submittedName>
</protein>
<gene>
    <name evidence="5" type="ORF">AB0E65_29920</name>
</gene>
<dbReference type="EMBL" id="JBEZUR010000104">
    <property type="protein sequence ID" value="MEU3558394.1"/>
    <property type="molecule type" value="Genomic_DNA"/>
</dbReference>
<dbReference type="RefSeq" id="WP_108953378.1">
    <property type="nucleotide sequence ID" value="NZ_BEVZ01000002.1"/>
</dbReference>
<keyword evidence="3 5" id="KW-0378">Hydrolase</keyword>
<evidence type="ECO:0000256" key="2">
    <source>
        <dbReference type="ARBA" id="ARBA00022670"/>
    </source>
</evidence>
<evidence type="ECO:0000256" key="3">
    <source>
        <dbReference type="ARBA" id="ARBA00022801"/>
    </source>
</evidence>
<organism evidence="5 6">
    <name type="scientific">Streptomyces fragilis</name>
    <dbReference type="NCBI Taxonomy" id="67301"/>
    <lineage>
        <taxon>Bacteria</taxon>
        <taxon>Bacillati</taxon>
        <taxon>Actinomycetota</taxon>
        <taxon>Actinomycetes</taxon>
        <taxon>Kitasatosporales</taxon>
        <taxon>Streptomycetaceae</taxon>
        <taxon>Streptomyces</taxon>
    </lineage>
</organism>
<dbReference type="InterPro" id="IPR029062">
    <property type="entry name" value="Class_I_gatase-like"/>
</dbReference>
<dbReference type="GO" id="GO:0016805">
    <property type="term" value="F:dipeptidase activity"/>
    <property type="evidence" value="ECO:0007669"/>
    <property type="project" value="UniProtKB-KW"/>
</dbReference>
<dbReference type="CDD" id="cd03146">
    <property type="entry name" value="GAT1_Peptidase_E"/>
    <property type="match status" value="1"/>
</dbReference>
<keyword evidence="2" id="KW-0645">Protease</keyword>
<evidence type="ECO:0000313" key="6">
    <source>
        <dbReference type="Proteomes" id="UP001550850"/>
    </source>
</evidence>
<sequence>MLVCILICGGTLVAVVLERRLALLGGGFSTEDDGLLDDWVLEQVPVPRPKVCFVPTASGDAPAYVEQFFGAFRSRSCEPSVLHLFRRELDDDALRAFLLSQDVVYVGGGNTANMLAVWRAHGVDRLLREAFDRGILLCGISAGANCWAEGSHTDSFGPLTHLRDGLGLLSGSVCPHYDSEPGRRSSYQAAVANRALPAGWAVEDGVGALFTGGLLTDSVTRTSRACLYRVQPGRDGGVEEQAMQCRLLGAAQKPTSIA</sequence>
<keyword evidence="4" id="KW-0720">Serine protease</keyword>
<dbReference type="Proteomes" id="UP001550850">
    <property type="component" value="Unassembled WGS sequence"/>
</dbReference>
<dbReference type="InterPro" id="IPR005320">
    <property type="entry name" value="Peptidase_S51"/>
</dbReference>
<dbReference type="Gene3D" id="3.40.50.880">
    <property type="match status" value="1"/>
</dbReference>